<dbReference type="AlphaFoldDB" id="Q0FWU8"/>
<name>Q0FWU8_SALBH</name>
<keyword evidence="2" id="KW-1185">Reference proteome</keyword>
<gene>
    <name evidence="1" type="ORF">R2601_02738</name>
</gene>
<dbReference type="eggNOG" id="COG0845">
    <property type="taxonomic scope" value="Bacteria"/>
</dbReference>
<reference evidence="1 2" key="1">
    <citation type="journal article" date="2010" name="J. Bacteriol.">
        <title>Genome sequences of Pelagibaca bermudensis HTCC2601T and Maritimibacter alkaliphilus HTCC2654T, the type strains of two marine Roseobacter genera.</title>
        <authorList>
            <person name="Thrash J.C."/>
            <person name="Cho J.C."/>
            <person name="Ferriera S."/>
            <person name="Johnson J."/>
            <person name="Vergin K.L."/>
            <person name="Giovannoni S.J."/>
        </authorList>
    </citation>
    <scope>NUCLEOTIDE SEQUENCE [LARGE SCALE GENOMIC DNA]</scope>
    <source>
        <strain evidence="2">DSM 26914 / JCM 13377 / KCTC 12554 / HTCC2601</strain>
    </source>
</reference>
<protein>
    <submittedName>
        <fullName evidence="1">GAF domain protein</fullName>
    </submittedName>
</protein>
<dbReference type="Proteomes" id="UP000006230">
    <property type="component" value="Unassembled WGS sequence"/>
</dbReference>
<accession>Q0FWU8</accession>
<proteinExistence type="predicted"/>
<organism evidence="1 2">
    <name type="scientific">Salipiger bermudensis (strain DSM 26914 / JCM 13377 / KCTC 12554 / HTCC2601)</name>
    <name type="common">Pelagibaca bermudensis</name>
    <dbReference type="NCBI Taxonomy" id="314265"/>
    <lineage>
        <taxon>Bacteria</taxon>
        <taxon>Pseudomonadati</taxon>
        <taxon>Pseudomonadota</taxon>
        <taxon>Alphaproteobacteria</taxon>
        <taxon>Rhodobacterales</taxon>
        <taxon>Roseobacteraceae</taxon>
        <taxon>Salipiger</taxon>
    </lineage>
</organism>
<sequence length="83" mass="9277">MPTALPEQSFAFEITKITPVAEYADGATTFRVEAALTDAAAALQPGMEGVAKIDTGETRLVEIWARPLVDWARLWSWKWLRIE</sequence>
<comment type="caution">
    <text evidence="1">The sequence shown here is derived from an EMBL/GenBank/DDBJ whole genome shotgun (WGS) entry which is preliminary data.</text>
</comment>
<dbReference type="Gene3D" id="2.40.30.170">
    <property type="match status" value="1"/>
</dbReference>
<dbReference type="EMBL" id="AATQ01000001">
    <property type="protein sequence ID" value="EAU48454.1"/>
    <property type="molecule type" value="Genomic_DNA"/>
</dbReference>
<evidence type="ECO:0000313" key="2">
    <source>
        <dbReference type="Proteomes" id="UP000006230"/>
    </source>
</evidence>
<dbReference type="HOGENOM" id="CLU_2539553_0_0_5"/>
<evidence type="ECO:0000313" key="1">
    <source>
        <dbReference type="EMBL" id="EAU48454.1"/>
    </source>
</evidence>
<dbReference type="STRING" id="314265.R2601_02738"/>